<proteinExistence type="predicted"/>
<dbReference type="EMBL" id="CP010536">
    <property type="protein sequence ID" value="AJG19441.1"/>
    <property type="molecule type" value="Genomic_DNA"/>
</dbReference>
<dbReference type="SUPFAM" id="SSF53955">
    <property type="entry name" value="Lysozyme-like"/>
    <property type="match status" value="1"/>
</dbReference>
<reference evidence="1 2" key="1">
    <citation type="journal article" date="2015" name="Genome Announc.">
        <title>Complete Genome Sequence of Cupriavidus basilensis 4G11, Isolated from the Oak Ridge Field Research Center Site.</title>
        <authorList>
            <person name="Ray J."/>
            <person name="Waters R.J."/>
            <person name="Skerker J.M."/>
            <person name="Kuehl J.V."/>
            <person name="Price M.N."/>
            <person name="Huang J."/>
            <person name="Chakraborty R."/>
            <person name="Arkin A.P."/>
            <person name="Deutschbauer A."/>
        </authorList>
    </citation>
    <scope>NUCLEOTIDE SEQUENCE [LARGE SCALE GENOMIC DNA]</scope>
    <source>
        <strain evidence="1">4G11</strain>
    </source>
</reference>
<evidence type="ECO:0000313" key="1">
    <source>
        <dbReference type="EMBL" id="AJG19441.1"/>
    </source>
</evidence>
<dbReference type="Proteomes" id="UP000031843">
    <property type="component" value="Chromosome main"/>
</dbReference>
<sequence length="90" mass="9644">MGRGLIQITGRANHRACGAALGFDPEAAPAMLEGDALAARSACWFWASRNLNALADAGDFEALTRKINGGTNGLADRKERWARAKQFIRG</sequence>
<gene>
    <name evidence="1" type="ORF">RR42_m2049</name>
</gene>
<accession>A0A0C4YFC0</accession>
<dbReference type="KEGG" id="cbw:RR42_m2049"/>
<organism evidence="1 2">
    <name type="scientific">Cupriavidus basilensis</name>
    <dbReference type="NCBI Taxonomy" id="68895"/>
    <lineage>
        <taxon>Bacteria</taxon>
        <taxon>Pseudomonadati</taxon>
        <taxon>Pseudomonadota</taxon>
        <taxon>Betaproteobacteria</taxon>
        <taxon>Burkholderiales</taxon>
        <taxon>Burkholderiaceae</taxon>
        <taxon>Cupriavidus</taxon>
    </lineage>
</organism>
<dbReference type="AlphaFoldDB" id="A0A0C4YFC0"/>
<dbReference type="InterPro" id="IPR023346">
    <property type="entry name" value="Lysozyme-like_dom_sf"/>
</dbReference>
<keyword evidence="2" id="KW-1185">Reference proteome</keyword>
<protein>
    <submittedName>
        <fullName evidence="1">Phage lysozyme</fullName>
    </submittedName>
</protein>
<name>A0A0C4YFC0_9BURK</name>
<dbReference type="STRING" id="68895.RR42_m2049"/>
<evidence type="ECO:0000313" key="2">
    <source>
        <dbReference type="Proteomes" id="UP000031843"/>
    </source>
</evidence>
<dbReference type="Gene3D" id="1.10.530.10">
    <property type="match status" value="1"/>
</dbReference>